<dbReference type="Proteomes" id="UP000260823">
    <property type="component" value="Unassembled WGS sequence"/>
</dbReference>
<dbReference type="PANTHER" id="PTHR13774">
    <property type="entry name" value="PHENAZINE BIOSYNTHESIS PROTEIN"/>
    <property type="match status" value="1"/>
</dbReference>
<reference evidence="4 5" key="1">
    <citation type="submission" date="2018-08" db="EMBL/GenBank/DDBJ databases">
        <title>Mucilaginibacter terrae sp. nov., isolated from manganese diggings.</title>
        <authorList>
            <person name="Huang Y."/>
            <person name="Zhou Z."/>
        </authorList>
    </citation>
    <scope>NUCLEOTIDE SEQUENCE [LARGE SCALE GENOMIC DNA]</scope>
    <source>
        <strain evidence="4 5">ZH6</strain>
    </source>
</reference>
<dbReference type="GO" id="GO:0016853">
    <property type="term" value="F:isomerase activity"/>
    <property type="evidence" value="ECO:0007669"/>
    <property type="project" value="UniProtKB-KW"/>
</dbReference>
<protein>
    <submittedName>
        <fullName evidence="4">PhzF family phenazine biosynthesis protein</fullName>
    </submittedName>
</protein>
<dbReference type="SUPFAM" id="SSF54506">
    <property type="entry name" value="Diaminopimelate epimerase-like"/>
    <property type="match status" value="1"/>
</dbReference>
<dbReference type="Gene3D" id="3.10.310.10">
    <property type="entry name" value="Diaminopimelate Epimerase, Chain A, domain 1"/>
    <property type="match status" value="2"/>
</dbReference>
<dbReference type="InterPro" id="IPR003719">
    <property type="entry name" value="Phenazine_PhzF-like"/>
</dbReference>
<evidence type="ECO:0000256" key="1">
    <source>
        <dbReference type="ARBA" id="ARBA00008270"/>
    </source>
</evidence>
<keyword evidence="2" id="KW-0413">Isomerase</keyword>
<sequence>MTIPMYQADAFTDKLFGGNPAAVCPLTEWLPDNIMQRIAMENNLAETAFFVANPDGTYLLRWFTPELEIDLCGHATLASAHILFTELGHNGDTIHFNTMTAGTLVVTRDGDKYAMNFPSRPASPAELPEGLLAALGGRQPIEVLRSRDYMLVYKTEDDITSMIPDHSALAKIDTLGVIVTAPGKDVDFVSRFFAPAAGVPEDPVTGSAHCNLIPYWAGKLGKNELHAYQVSARKGELWCELQGDRVLMAGKAVTFLRGSITVYLARKVFYKLLFSTFCFKV</sequence>
<evidence type="ECO:0000313" key="5">
    <source>
        <dbReference type="Proteomes" id="UP000260823"/>
    </source>
</evidence>
<dbReference type="AlphaFoldDB" id="A0A3E2NU45"/>
<accession>A0A3E2NU45</accession>
<evidence type="ECO:0000256" key="2">
    <source>
        <dbReference type="ARBA" id="ARBA00023235"/>
    </source>
</evidence>
<evidence type="ECO:0000256" key="3">
    <source>
        <dbReference type="PIRSR" id="PIRSR016184-1"/>
    </source>
</evidence>
<evidence type="ECO:0000313" key="4">
    <source>
        <dbReference type="EMBL" id="RFZ84441.1"/>
    </source>
</evidence>
<keyword evidence="5" id="KW-1185">Reference proteome</keyword>
<feature type="active site" evidence="3">
    <location>
        <position position="46"/>
    </location>
</feature>
<dbReference type="Pfam" id="PF02567">
    <property type="entry name" value="PhzC-PhzF"/>
    <property type="match status" value="1"/>
</dbReference>
<name>A0A3E2NU45_9SPHI</name>
<dbReference type="EMBL" id="QWDE01000001">
    <property type="protein sequence ID" value="RFZ84441.1"/>
    <property type="molecule type" value="Genomic_DNA"/>
</dbReference>
<dbReference type="GO" id="GO:0005737">
    <property type="term" value="C:cytoplasm"/>
    <property type="evidence" value="ECO:0007669"/>
    <property type="project" value="TreeGrafter"/>
</dbReference>
<dbReference type="NCBIfam" id="TIGR00654">
    <property type="entry name" value="PhzF_family"/>
    <property type="match status" value="1"/>
</dbReference>
<gene>
    <name evidence="4" type="ORF">DYU05_02140</name>
</gene>
<dbReference type="OrthoDB" id="9788221at2"/>
<dbReference type="PANTHER" id="PTHR13774:SF17">
    <property type="entry name" value="PHENAZINE BIOSYNTHESIS-LIKE DOMAIN-CONTAINING PROTEIN"/>
    <property type="match status" value="1"/>
</dbReference>
<proteinExistence type="inferred from homology"/>
<comment type="similarity">
    <text evidence="1">Belongs to the PhzF family.</text>
</comment>
<dbReference type="PIRSF" id="PIRSF016184">
    <property type="entry name" value="PhzC_PhzF"/>
    <property type="match status" value="1"/>
</dbReference>
<comment type="caution">
    <text evidence="4">The sequence shown here is derived from an EMBL/GenBank/DDBJ whole genome shotgun (WGS) entry which is preliminary data.</text>
</comment>
<dbReference type="RefSeq" id="WP_117381331.1">
    <property type="nucleotide sequence ID" value="NZ_QWDE01000001.1"/>
</dbReference>
<organism evidence="4 5">
    <name type="scientific">Mucilaginibacter terrenus</name>
    <dbReference type="NCBI Taxonomy" id="2482727"/>
    <lineage>
        <taxon>Bacteria</taxon>
        <taxon>Pseudomonadati</taxon>
        <taxon>Bacteroidota</taxon>
        <taxon>Sphingobacteriia</taxon>
        <taxon>Sphingobacteriales</taxon>
        <taxon>Sphingobacteriaceae</taxon>
        <taxon>Mucilaginibacter</taxon>
    </lineage>
</organism>